<evidence type="ECO:0000259" key="3">
    <source>
        <dbReference type="Pfam" id="PF23598"/>
    </source>
</evidence>
<dbReference type="SUPFAM" id="SSF52058">
    <property type="entry name" value="L domain-like"/>
    <property type="match status" value="1"/>
</dbReference>
<evidence type="ECO:0000256" key="2">
    <source>
        <dbReference type="ARBA" id="ARBA00022821"/>
    </source>
</evidence>
<accession>A0AAQ3UKI6</accession>
<dbReference type="Pfam" id="PF23598">
    <property type="entry name" value="LRR_14"/>
    <property type="match status" value="1"/>
</dbReference>
<keyword evidence="5" id="KW-1185">Reference proteome</keyword>
<dbReference type="InterPro" id="IPR032675">
    <property type="entry name" value="LRR_dom_sf"/>
</dbReference>
<dbReference type="Proteomes" id="UP001341281">
    <property type="component" value="Chromosome 09"/>
</dbReference>
<dbReference type="GO" id="GO:0051707">
    <property type="term" value="P:response to other organism"/>
    <property type="evidence" value="ECO:0007669"/>
    <property type="project" value="UniProtKB-ARBA"/>
</dbReference>
<dbReference type="PANTHER" id="PTHR23155:SF1205">
    <property type="entry name" value="DISEASE RESISTANCE PROTEIN RPM1"/>
    <property type="match status" value="1"/>
</dbReference>
<dbReference type="GO" id="GO:0006952">
    <property type="term" value="P:defense response"/>
    <property type="evidence" value="ECO:0007669"/>
    <property type="project" value="UniProtKB-KW"/>
</dbReference>
<dbReference type="InterPro" id="IPR055414">
    <property type="entry name" value="LRR_R13L4/SHOC2-like"/>
</dbReference>
<evidence type="ECO:0000313" key="4">
    <source>
        <dbReference type="EMBL" id="WVZ91925.1"/>
    </source>
</evidence>
<gene>
    <name evidence="4" type="ORF">U9M48_038036</name>
</gene>
<dbReference type="GO" id="GO:0043531">
    <property type="term" value="F:ADP binding"/>
    <property type="evidence" value="ECO:0007669"/>
    <property type="project" value="InterPro"/>
</dbReference>
<dbReference type="SUPFAM" id="SSF52540">
    <property type="entry name" value="P-loop containing nucleoside triphosphate hydrolases"/>
    <property type="match status" value="1"/>
</dbReference>
<name>A0AAQ3UKI6_PASNO</name>
<dbReference type="PANTHER" id="PTHR23155">
    <property type="entry name" value="DISEASE RESISTANCE PROTEIN RP"/>
    <property type="match status" value="1"/>
</dbReference>
<proteinExistence type="predicted"/>
<dbReference type="InterPro" id="IPR042197">
    <property type="entry name" value="Apaf_helical"/>
</dbReference>
<dbReference type="PRINTS" id="PR00364">
    <property type="entry name" value="DISEASERSIST"/>
</dbReference>
<dbReference type="EMBL" id="CP144753">
    <property type="protein sequence ID" value="WVZ91925.1"/>
    <property type="molecule type" value="Genomic_DNA"/>
</dbReference>
<organism evidence="4 5">
    <name type="scientific">Paspalum notatum var. saurae</name>
    <dbReference type="NCBI Taxonomy" id="547442"/>
    <lineage>
        <taxon>Eukaryota</taxon>
        <taxon>Viridiplantae</taxon>
        <taxon>Streptophyta</taxon>
        <taxon>Embryophyta</taxon>
        <taxon>Tracheophyta</taxon>
        <taxon>Spermatophyta</taxon>
        <taxon>Magnoliopsida</taxon>
        <taxon>Liliopsida</taxon>
        <taxon>Poales</taxon>
        <taxon>Poaceae</taxon>
        <taxon>PACMAD clade</taxon>
        <taxon>Panicoideae</taxon>
        <taxon>Andropogonodae</taxon>
        <taxon>Paspaleae</taxon>
        <taxon>Paspalinae</taxon>
        <taxon>Paspalum</taxon>
    </lineage>
</organism>
<evidence type="ECO:0000313" key="5">
    <source>
        <dbReference type="Proteomes" id="UP001341281"/>
    </source>
</evidence>
<feature type="domain" description="Disease resistance R13L4/SHOC-2-like LRR" evidence="3">
    <location>
        <begin position="345"/>
        <end position="542"/>
    </location>
</feature>
<dbReference type="InterPro" id="IPR044974">
    <property type="entry name" value="Disease_R_plants"/>
</dbReference>
<dbReference type="Gene3D" id="3.80.10.10">
    <property type="entry name" value="Ribonuclease Inhibitor"/>
    <property type="match status" value="1"/>
</dbReference>
<dbReference type="InterPro" id="IPR027417">
    <property type="entry name" value="P-loop_NTPase"/>
</dbReference>
<dbReference type="Gene3D" id="1.10.8.430">
    <property type="entry name" value="Helical domain of apoptotic protease-activating factors"/>
    <property type="match status" value="1"/>
</dbReference>
<protein>
    <recommendedName>
        <fullName evidence="3">Disease resistance R13L4/SHOC-2-like LRR domain-containing protein</fullName>
    </recommendedName>
</protein>
<dbReference type="AlphaFoldDB" id="A0AAQ3UKI6"/>
<evidence type="ECO:0000256" key="1">
    <source>
        <dbReference type="ARBA" id="ARBA00022737"/>
    </source>
</evidence>
<keyword evidence="2" id="KW-0611">Plant defense</keyword>
<keyword evidence="1" id="KW-0677">Repeat</keyword>
<reference evidence="4 5" key="1">
    <citation type="submission" date="2024-02" db="EMBL/GenBank/DDBJ databases">
        <title>High-quality chromosome-scale genome assembly of Pensacola bahiagrass (Paspalum notatum Flugge var. saurae).</title>
        <authorList>
            <person name="Vega J.M."/>
            <person name="Podio M."/>
            <person name="Orjuela J."/>
            <person name="Siena L.A."/>
            <person name="Pessino S.C."/>
            <person name="Combes M.C."/>
            <person name="Mariac C."/>
            <person name="Albertini E."/>
            <person name="Pupilli F."/>
            <person name="Ortiz J.P.A."/>
            <person name="Leblanc O."/>
        </authorList>
    </citation>
    <scope>NUCLEOTIDE SEQUENCE [LARGE SCALE GENOMIC DNA]</scope>
    <source>
        <strain evidence="4">R1</strain>
        <tissue evidence="4">Leaf</tissue>
    </source>
</reference>
<sequence length="546" mass="60886">MGHRHSSNCAAAAASFYLPAATRTGTTELEPCSMSPAIDSNYSTDKKCLTRVKTMEDAESQFVRREKETSHIISMLSSNDDCQELEGTIDWDGQYSELAKEAKSILTKCNGFPLAILTIGGVLAKRPKTLVEWRKLNEYIVAELETNPERETIRSIVVKCYDCLPYDIKSLIQRFVESIGSMKGIDSCKFNDLIHEMSTSKSMEENLVLRLEEGCGMKTTQGKTRHLSVISDKWNGGRTEYENIVNPCTVRSLTVFGKWRPFFISEKMRMLRVLDLEGTSGLNDHDLEHIGKLLHLKFYTSSSQVSLRSCSDIWRLDTRGVVVPSGINKLNVLHTLGTINIGQGKAVLQGLRRLIRLRKLGVVVGEPGLAGCLESDDVLKYSPPEKLRSLKLDGNLVELPAWINGLQSLAKLSLSGSRISDPKAAMQVLGKLPNLTMLRLLNKAFESEKLHLTFDGDGGPLFQRLQLLHLNRVDGLQEVEFKQGEMPMLQVLLLRGVHGTTTLLSGLSSLPRLKQLLLEGDYSEGFLQGLRQQLDSNPNRPVLKMD</sequence>